<evidence type="ECO:0000256" key="3">
    <source>
        <dbReference type="ARBA" id="ARBA00023239"/>
    </source>
</evidence>
<reference evidence="5 6" key="1">
    <citation type="submission" date="2020-02" db="EMBL/GenBank/DDBJ databases">
        <title>Partial ammonium oxidation to N2 by heterotrophic bacteria.</title>
        <authorList>
            <person name="Wu M."/>
        </authorList>
    </citation>
    <scope>NUCLEOTIDE SEQUENCE [LARGE SCALE GENOMIC DNA]</scope>
    <source>
        <strain evidence="5 6">HO-1</strain>
    </source>
</reference>
<protein>
    <recommendedName>
        <fullName evidence="4">Heparinase II/III-like C-terminal domain-containing protein</fullName>
    </recommendedName>
</protein>
<keyword evidence="1" id="KW-0732">Signal</keyword>
<keyword evidence="3" id="KW-0456">Lyase</keyword>
<organism evidence="5 6">
    <name type="scientific">Alcaligenes ammonioxydans</name>
    <dbReference type="NCBI Taxonomy" id="2582914"/>
    <lineage>
        <taxon>Bacteria</taxon>
        <taxon>Pseudomonadati</taxon>
        <taxon>Pseudomonadota</taxon>
        <taxon>Betaproteobacteria</taxon>
        <taxon>Burkholderiales</taxon>
        <taxon>Alcaligenaceae</taxon>
        <taxon>Alcaligenes</taxon>
    </lineage>
</organism>
<keyword evidence="6" id="KW-1185">Reference proteome</keyword>
<evidence type="ECO:0000313" key="5">
    <source>
        <dbReference type="EMBL" id="QXX80318.1"/>
    </source>
</evidence>
<dbReference type="PANTHER" id="PTHR39210:SF1">
    <property type="entry name" value="HEPARIN-SULFATE LYASE"/>
    <property type="match status" value="1"/>
</dbReference>
<dbReference type="InterPro" id="IPR012480">
    <property type="entry name" value="Hepar_II_III_C"/>
</dbReference>
<dbReference type="RefSeq" id="WP_219235263.1">
    <property type="nucleotide sequence ID" value="NZ_CP049362.1"/>
</dbReference>
<evidence type="ECO:0000256" key="1">
    <source>
        <dbReference type="ARBA" id="ARBA00022729"/>
    </source>
</evidence>
<gene>
    <name evidence="5" type="ORF">FE795_15690</name>
</gene>
<dbReference type="Proteomes" id="UP000826050">
    <property type="component" value="Chromosome"/>
</dbReference>
<evidence type="ECO:0000313" key="6">
    <source>
        <dbReference type="Proteomes" id="UP000826050"/>
    </source>
</evidence>
<keyword evidence="2" id="KW-0574">Periplasm</keyword>
<proteinExistence type="predicted"/>
<dbReference type="PANTHER" id="PTHR39210">
    <property type="entry name" value="HEPARIN-SULFATE LYASE"/>
    <property type="match status" value="1"/>
</dbReference>
<sequence>MKDMIKFFFENGLFFIQAKLNGFGQIAYRLYKDGVVVEKIGYIDEKDAPGFKTLASIGNWRVLLYIKTAKGIEKKWSNEVSIKKSEMVFIDAFGGDYLDDRFYEIRRFKDLEAEIKRYKREGFMAMGREDLKAHKFSFPIDWLADPYDDRNWMYQLQAWRMIDPFLLRFEPQDVSYISQVINDWDAAVSTVDQVGDWFWYDMAVGIRALKLTYFVLRCKALRISHKINNLESLIERHICNLSNPNNLNYGNHGLFQVHGLMSLACLVKKADWLNLQGVRDYAVSSMELLLKNQLGEYGVHTENSPEYHFFVLKKIVSLINAPWWKGIEKSKIDKIIDQGDLAKHWLVTPSLECVPVGDSGTATKLANNRLIYNWDHNSNGRYISALLDGYVVVRSKPTVELDKSSFLFFQGSFHSGVHKHSDCLSFVWQEKGKYLLIDSGKYGYKSDRFRAYFTSGYAHNTLVVDEKSSSRSPKDMYGSGFADKPIYCSGYWISKGTVNHKRDSYIHTRVILFKPSVEVYVIDFICNYSDSKQSRKIELSWNLDPRFNIDSSKKSVFARSFDGVDTVSIKSVDEVGDLNFKCNYGFDDGKKLLGWASPSYLSTQPVVNSIFESYVNKKKIIVTKILANSPVDSSLADIVGFREGGFYCSNDEISSEIGFDRKKLTFFEPKFARHYDGLKYFVFDGLSHSFKDNNSHSLFVSFHGAIKPPTSNDAGTALPVFRLSNLSFVGAPSVLCFSDMLLEFYRDSSVYLGWFLDTKKVSQRDLIEYVVSYYVKKYSIKNILFYGSSGGGHVALDMAARFNQTAMVSNCQFDPRKHSQFSDLEKAVSANDDEFEDFSLLSMFNAVPGPKECLSYCNLDDYTISHHTMMEAILEAKFPNVLKRIHFSGNDVAQKKSIRNHSVGFPNGLDAKTAIRKYYQDAELTV</sequence>
<name>A0ABX8SZJ3_9BURK</name>
<evidence type="ECO:0000259" key="4">
    <source>
        <dbReference type="Pfam" id="PF07940"/>
    </source>
</evidence>
<evidence type="ECO:0000256" key="2">
    <source>
        <dbReference type="ARBA" id="ARBA00022764"/>
    </source>
</evidence>
<feature type="domain" description="Heparinase II/III-like C-terminal" evidence="4">
    <location>
        <begin position="389"/>
        <end position="573"/>
    </location>
</feature>
<dbReference type="Pfam" id="PF07940">
    <property type="entry name" value="Hepar_II_III_C"/>
    <property type="match status" value="1"/>
</dbReference>
<accession>A0ABX8SZJ3</accession>
<dbReference type="EMBL" id="CP049362">
    <property type="protein sequence ID" value="QXX80318.1"/>
    <property type="molecule type" value="Genomic_DNA"/>
</dbReference>